<evidence type="ECO:0000313" key="2">
    <source>
        <dbReference type="WBParaSite" id="jg4370"/>
    </source>
</evidence>
<dbReference type="Proteomes" id="UP000887574">
    <property type="component" value="Unplaced"/>
</dbReference>
<protein>
    <submittedName>
        <fullName evidence="2">Uncharacterized protein</fullName>
    </submittedName>
</protein>
<proteinExistence type="predicted"/>
<reference evidence="2" key="1">
    <citation type="submission" date="2022-11" db="UniProtKB">
        <authorList>
            <consortium name="WormBaseParasite"/>
        </authorList>
    </citation>
    <scope>IDENTIFICATION</scope>
</reference>
<dbReference type="WBParaSite" id="jg4370">
    <property type="protein sequence ID" value="jg4370"/>
    <property type="gene ID" value="jg4370"/>
</dbReference>
<keyword evidence="1" id="KW-1185">Reference proteome</keyword>
<sequence length="511" mass="59095">MNPHNSLSFSCLSALSNEIGAYFSDLIAISGQQSTQYLRTGALFAKGILNQRPFDPDTPDYKLAEILFVIEEEQIQKDWQKEVDEPIRRLSMIADKLSNPDTEKERKFVVVFKDMCRTDHKWNPTFALSAIERMAVTSCTASTNDEIYVEALNLFTMIRVQHIVKLIDFDDYADSGMDNFDLRTGIVLYQLGQIEANKAKLYLKRIQNVVANKTFENYQSAWDSIKLAVKSLPFQIDTANSCLHQMIIEGSRYQREPALRVLDNIRAQTIQLADLLLRCSNITYGHDPDKMEGMIAQGQLIVDDIMSSLVEYIPDKLDDFWSIKKWNSTANYLRKRMDDKGTSNYVHQVVIVEPFHTELDYYFEGFNCHLSDCIWDLNRFSPANYMVKRFLKLQRPSQALTAFGMWNRNEDAIKKVVKEQQSNIYHLTELYDAIKAVVSEDFFEGYKTAFFVRKYGGAFDDPQVFGFGATGATERTYQMDVAFLHSVSHWYNAKGSFDDPEHYELFFYYSQ</sequence>
<organism evidence="1 2">
    <name type="scientific">Ditylenchus dipsaci</name>
    <dbReference type="NCBI Taxonomy" id="166011"/>
    <lineage>
        <taxon>Eukaryota</taxon>
        <taxon>Metazoa</taxon>
        <taxon>Ecdysozoa</taxon>
        <taxon>Nematoda</taxon>
        <taxon>Chromadorea</taxon>
        <taxon>Rhabditida</taxon>
        <taxon>Tylenchina</taxon>
        <taxon>Tylenchomorpha</taxon>
        <taxon>Sphaerularioidea</taxon>
        <taxon>Anguinidae</taxon>
        <taxon>Anguininae</taxon>
        <taxon>Ditylenchus</taxon>
    </lineage>
</organism>
<name>A0A915EAS8_9BILA</name>
<accession>A0A915EAS8</accession>
<dbReference type="AlphaFoldDB" id="A0A915EAS8"/>
<evidence type="ECO:0000313" key="1">
    <source>
        <dbReference type="Proteomes" id="UP000887574"/>
    </source>
</evidence>